<gene>
    <name evidence="1" type="ORF">EJB05_03832</name>
</gene>
<organism evidence="1 2">
    <name type="scientific">Eragrostis curvula</name>
    <name type="common">weeping love grass</name>
    <dbReference type="NCBI Taxonomy" id="38414"/>
    <lineage>
        <taxon>Eukaryota</taxon>
        <taxon>Viridiplantae</taxon>
        <taxon>Streptophyta</taxon>
        <taxon>Embryophyta</taxon>
        <taxon>Tracheophyta</taxon>
        <taxon>Spermatophyta</taxon>
        <taxon>Magnoliopsida</taxon>
        <taxon>Liliopsida</taxon>
        <taxon>Poales</taxon>
        <taxon>Poaceae</taxon>
        <taxon>PACMAD clade</taxon>
        <taxon>Chloridoideae</taxon>
        <taxon>Eragrostideae</taxon>
        <taxon>Eragrostidinae</taxon>
        <taxon>Eragrostis</taxon>
    </lineage>
</organism>
<evidence type="ECO:0000313" key="2">
    <source>
        <dbReference type="Proteomes" id="UP000324897"/>
    </source>
</evidence>
<evidence type="ECO:0000313" key="1">
    <source>
        <dbReference type="EMBL" id="TVU44393.1"/>
    </source>
</evidence>
<sequence>MNTSCSQLLAPSSIGAAERWIQYAVRQGVKSFDLELYLREEDDSKKQKERGKERLVMALDELPSSAKLETLALDLSNARVRLPATVVFPSLVDLTLQSMEVAGDSSHLFAGLLSSPRLKKLRMHKVKLTGLHDILIQVGTLLELSLGSMSEMRSLELRTPNLRVFCIETCFKLEALTVLAPRLEDLKFWYNPYLIHIEGELHCSRLLELNLSSHSHRNNDDNNGSIRLLQHCSSIRVLTLYLLIKRNMVYCIDIIKGRLPPLPHVTSLAIDVHLLWEQHSLGDNLASLLTGFNNLRNLEIQLYNAYIDNNV</sequence>
<dbReference type="InterPro" id="IPR053772">
    <property type="entry name" value="At1g61320/At1g61330-like"/>
</dbReference>
<proteinExistence type="predicted"/>
<dbReference type="PANTHER" id="PTHR34145">
    <property type="entry name" value="OS02G0105600 PROTEIN"/>
    <property type="match status" value="1"/>
</dbReference>
<evidence type="ECO:0008006" key="3">
    <source>
        <dbReference type="Google" id="ProtNLM"/>
    </source>
</evidence>
<dbReference type="Gene3D" id="3.80.10.10">
    <property type="entry name" value="Ribonuclease Inhibitor"/>
    <property type="match status" value="1"/>
</dbReference>
<protein>
    <recommendedName>
        <fullName evidence="3">FBD domain-containing protein</fullName>
    </recommendedName>
</protein>
<dbReference type="Gramene" id="TVU44393">
    <property type="protein sequence ID" value="TVU44393"/>
    <property type="gene ID" value="EJB05_03832"/>
</dbReference>
<comment type="caution">
    <text evidence="1">The sequence shown here is derived from an EMBL/GenBank/DDBJ whole genome shotgun (WGS) entry which is preliminary data.</text>
</comment>
<reference evidence="1 2" key="1">
    <citation type="journal article" date="2019" name="Sci. Rep.">
        <title>A high-quality genome of Eragrostis curvula grass provides insights into Poaceae evolution and supports new strategies to enhance forage quality.</title>
        <authorList>
            <person name="Carballo J."/>
            <person name="Santos B.A.C.M."/>
            <person name="Zappacosta D."/>
            <person name="Garbus I."/>
            <person name="Selva J.P."/>
            <person name="Gallo C.A."/>
            <person name="Diaz A."/>
            <person name="Albertini E."/>
            <person name="Caccamo M."/>
            <person name="Echenique V."/>
        </authorList>
    </citation>
    <scope>NUCLEOTIDE SEQUENCE [LARGE SCALE GENOMIC DNA]</scope>
    <source>
        <strain evidence="2">cv. Victoria</strain>
        <tissue evidence="1">Leaf</tissue>
    </source>
</reference>
<dbReference type="Proteomes" id="UP000324897">
    <property type="component" value="Chromosome 5"/>
</dbReference>
<accession>A0A5J9W8U1</accession>
<dbReference type="SUPFAM" id="SSF52058">
    <property type="entry name" value="L domain-like"/>
    <property type="match status" value="1"/>
</dbReference>
<name>A0A5J9W8U1_9POAL</name>
<dbReference type="AlphaFoldDB" id="A0A5J9W8U1"/>
<feature type="non-terminal residue" evidence="1">
    <location>
        <position position="1"/>
    </location>
</feature>
<dbReference type="EMBL" id="RWGY01000004">
    <property type="protein sequence ID" value="TVU44393.1"/>
    <property type="molecule type" value="Genomic_DNA"/>
</dbReference>
<dbReference type="InterPro" id="IPR032675">
    <property type="entry name" value="LRR_dom_sf"/>
</dbReference>
<dbReference type="OrthoDB" id="695956at2759"/>
<keyword evidence="2" id="KW-1185">Reference proteome</keyword>